<proteinExistence type="predicted"/>
<evidence type="ECO:0008006" key="5">
    <source>
        <dbReference type="Google" id="ProtNLM"/>
    </source>
</evidence>
<dbReference type="AlphaFoldDB" id="Q0SBU6"/>
<evidence type="ECO:0000313" key="3">
    <source>
        <dbReference type="EMBL" id="ABG94990.1"/>
    </source>
</evidence>
<dbReference type="Proteomes" id="UP000008710">
    <property type="component" value="Chromosome"/>
</dbReference>
<dbReference type="KEGG" id="rha:RHA1_ro03187"/>
<feature type="signal peptide" evidence="2">
    <location>
        <begin position="1"/>
        <end position="30"/>
    </location>
</feature>
<evidence type="ECO:0000256" key="1">
    <source>
        <dbReference type="SAM" id="MobiDB-lite"/>
    </source>
</evidence>
<accession>Q0SBU6</accession>
<dbReference type="EMBL" id="CP000431">
    <property type="protein sequence ID" value="ABG94990.1"/>
    <property type="molecule type" value="Genomic_DNA"/>
</dbReference>
<gene>
    <name evidence="3" type="ordered locus">RHA1_ro03187</name>
</gene>
<evidence type="ECO:0000256" key="2">
    <source>
        <dbReference type="SAM" id="SignalP"/>
    </source>
</evidence>
<feature type="region of interest" description="Disordered" evidence="1">
    <location>
        <begin position="29"/>
        <end position="62"/>
    </location>
</feature>
<name>Q0SBU6_RHOJR</name>
<evidence type="ECO:0000313" key="4">
    <source>
        <dbReference type="Proteomes" id="UP000008710"/>
    </source>
</evidence>
<organism evidence="3 4">
    <name type="scientific">Rhodococcus jostii (strain RHA1)</name>
    <dbReference type="NCBI Taxonomy" id="101510"/>
    <lineage>
        <taxon>Bacteria</taxon>
        <taxon>Bacillati</taxon>
        <taxon>Actinomycetota</taxon>
        <taxon>Actinomycetes</taxon>
        <taxon>Mycobacteriales</taxon>
        <taxon>Nocardiaceae</taxon>
        <taxon>Rhodococcus</taxon>
    </lineage>
</organism>
<dbReference type="HOGENOM" id="CLU_2261630_0_0_11"/>
<sequence length="103" mass="10077">MTMSNTMKFAVPLIAFTAVALSVSGGIASAETNDSGWPGDYSWEGPQDTTSRDSSAAPPAPTVSVHIPGVSLPGITVGGVGVGTDGIAFPGPTIGLPGPAALP</sequence>
<protein>
    <recommendedName>
        <fullName evidence="5">MspA protein</fullName>
    </recommendedName>
</protein>
<feature type="chain" id="PRO_5004176498" description="MspA protein" evidence="2">
    <location>
        <begin position="31"/>
        <end position="103"/>
    </location>
</feature>
<keyword evidence="2" id="KW-0732">Signal</keyword>
<reference evidence="4" key="1">
    <citation type="journal article" date="2006" name="Proc. Natl. Acad. Sci. U.S.A.">
        <title>The complete genome of Rhodococcus sp. RHA1 provides insights into a catabolic powerhouse.</title>
        <authorList>
            <person name="McLeod M.P."/>
            <person name="Warren R.L."/>
            <person name="Hsiao W.W.L."/>
            <person name="Araki N."/>
            <person name="Myhre M."/>
            <person name="Fernandes C."/>
            <person name="Miyazawa D."/>
            <person name="Wong W."/>
            <person name="Lillquist A.L."/>
            <person name="Wang D."/>
            <person name="Dosanjh M."/>
            <person name="Hara H."/>
            <person name="Petrescu A."/>
            <person name="Morin R.D."/>
            <person name="Yang G."/>
            <person name="Stott J.M."/>
            <person name="Schein J.E."/>
            <person name="Shin H."/>
            <person name="Smailus D."/>
            <person name="Siddiqui A.S."/>
            <person name="Marra M.A."/>
            <person name="Jones S.J.M."/>
            <person name="Holt R."/>
            <person name="Brinkman F.S.L."/>
            <person name="Miyauchi K."/>
            <person name="Fukuda M."/>
            <person name="Davies J.E."/>
            <person name="Mohn W.W."/>
            <person name="Eltis L.D."/>
        </authorList>
    </citation>
    <scope>NUCLEOTIDE SEQUENCE [LARGE SCALE GENOMIC DNA]</scope>
    <source>
        <strain evidence="4">RHA1</strain>
    </source>
</reference>